<evidence type="ECO:0000259" key="13">
    <source>
        <dbReference type="Pfam" id="PF13538"/>
    </source>
</evidence>
<evidence type="ECO:0000259" key="14">
    <source>
        <dbReference type="Pfam" id="PF21185"/>
    </source>
</evidence>
<dbReference type="EMBL" id="JBEGDP010000008">
    <property type="protein sequence ID" value="MEQ7847457.1"/>
    <property type="molecule type" value="Genomic_DNA"/>
</dbReference>
<accession>A0ABV1NY58</accession>
<dbReference type="InterPro" id="IPR049550">
    <property type="entry name" value="RecD_N"/>
</dbReference>
<protein>
    <recommendedName>
        <fullName evidence="11">RecBCD enzyme subunit RecD</fullName>
        <ecNumber evidence="11">5.6.2.3</ecNumber>
    </recommendedName>
    <alternativeName>
        <fullName evidence="11">DNA 5'-3' helicase subunit RecD</fullName>
    </alternativeName>
    <alternativeName>
        <fullName evidence="11">Exonuclease V subunit RecD</fullName>
        <shortName evidence="11">ExoV subunit RecD</shortName>
    </alternativeName>
    <alternativeName>
        <fullName evidence="11">Helicase/nuclease RecBCD subunit RecD</fullName>
    </alternativeName>
</protein>
<keyword evidence="9 11" id="KW-0234">DNA repair</keyword>
<evidence type="ECO:0000313" key="15">
    <source>
        <dbReference type="EMBL" id="MEQ7847457.1"/>
    </source>
</evidence>
<comment type="catalytic activity">
    <reaction evidence="11">
        <text>ATP + H2O = ADP + phosphate + H(+)</text>
        <dbReference type="Rhea" id="RHEA:13065"/>
        <dbReference type="ChEBI" id="CHEBI:15377"/>
        <dbReference type="ChEBI" id="CHEBI:15378"/>
        <dbReference type="ChEBI" id="CHEBI:30616"/>
        <dbReference type="ChEBI" id="CHEBI:43474"/>
        <dbReference type="ChEBI" id="CHEBI:456216"/>
        <dbReference type="EC" id="5.6.2.3"/>
    </reaction>
</comment>
<keyword evidence="7 11" id="KW-0067">ATP-binding</keyword>
<keyword evidence="4 11" id="KW-0378">Hydrolase</keyword>
<organism evidence="15 16">
    <name type="scientific">Nocardioides kribbensis</name>
    <dbReference type="NCBI Taxonomy" id="305517"/>
    <lineage>
        <taxon>Bacteria</taxon>
        <taxon>Bacillati</taxon>
        <taxon>Actinomycetota</taxon>
        <taxon>Actinomycetes</taxon>
        <taxon>Propionibacteriales</taxon>
        <taxon>Nocardioidaceae</taxon>
        <taxon>Nocardioides</taxon>
    </lineage>
</organism>
<evidence type="ECO:0000313" key="16">
    <source>
        <dbReference type="Proteomes" id="UP001482520"/>
    </source>
</evidence>
<evidence type="ECO:0000256" key="10">
    <source>
        <dbReference type="ARBA" id="ARBA00023235"/>
    </source>
</evidence>
<comment type="miscellaneous">
    <text evidence="11">In the RecBCD complex, RecB has a slow 3'-5' helicase, an exonuclease activity and loads RecA onto ssDNA, RecD has a fast 5'-3' helicase activity, while RecC stimulates the ATPase and processivity of the RecB helicase and contributes to recognition of the Chi site.</text>
</comment>
<feature type="region of interest" description="Disordered" evidence="12">
    <location>
        <begin position="626"/>
        <end position="658"/>
    </location>
</feature>
<keyword evidence="6 11" id="KW-0269">Exonuclease</keyword>
<evidence type="ECO:0000256" key="4">
    <source>
        <dbReference type="ARBA" id="ARBA00022801"/>
    </source>
</evidence>
<evidence type="ECO:0000256" key="6">
    <source>
        <dbReference type="ARBA" id="ARBA00022839"/>
    </source>
</evidence>
<evidence type="ECO:0000256" key="3">
    <source>
        <dbReference type="ARBA" id="ARBA00022763"/>
    </source>
</evidence>
<dbReference type="RefSeq" id="WP_349804471.1">
    <property type="nucleotide sequence ID" value="NZ_JBEGDP010000008.1"/>
</dbReference>
<feature type="region of interest" description="Disordered" evidence="12">
    <location>
        <begin position="511"/>
        <end position="534"/>
    </location>
</feature>
<name>A0ABV1NY58_9ACTN</name>
<evidence type="ECO:0000256" key="5">
    <source>
        <dbReference type="ARBA" id="ARBA00022806"/>
    </source>
</evidence>
<keyword evidence="1 11" id="KW-0540">Nuclease</keyword>
<dbReference type="InterPro" id="IPR041851">
    <property type="entry name" value="RecD_N_sf"/>
</dbReference>
<reference evidence="15 16" key="1">
    <citation type="submission" date="2024-02" db="EMBL/GenBank/DDBJ databases">
        <title>Full genome sequence of Nocardioides kribbensis.</title>
        <authorList>
            <person name="Poletto B.L."/>
            <person name="Silva G."/>
            <person name="Galante D."/>
            <person name="Campos K.R."/>
            <person name="Santos M.B.N."/>
            <person name="Sacchi C.T."/>
        </authorList>
    </citation>
    <scope>NUCLEOTIDE SEQUENCE [LARGE SCALE GENOMIC DNA]</scope>
    <source>
        <strain evidence="15 16">O4R</strain>
    </source>
</reference>
<evidence type="ECO:0000256" key="9">
    <source>
        <dbReference type="ARBA" id="ARBA00023204"/>
    </source>
</evidence>
<dbReference type="InterPro" id="IPR027417">
    <property type="entry name" value="P-loop_NTPase"/>
</dbReference>
<dbReference type="Gene3D" id="3.40.50.300">
    <property type="entry name" value="P-loop containing nucleotide triphosphate hydrolases"/>
    <property type="match status" value="3"/>
</dbReference>
<sequence>MIELFDAEDPHDPRLARGAAGLLRDFNLAGVLTAADVHVAERACALAGETDEEVRLALALAVRAVRHGSVCVDLADLLDPADLAAAPEVADLPWPEATGWAQRVAAGPLAAAGVVRVEGSLLYLDRYWREEGQVRDDLLARAGRAAPTVDERTLRAAEVRVFPHDGFDEQRAAARTAAGRWTTVLTGGPGTGKTTAVAGLLAMLAEQAEATGSLPRVALTAPTGKAAARLQQAVAEASLTLDEEDRARLAPLALTASTLHRLLGWRPGSRTRFRHHRGNRLPHDVIVVDETSMVSLTLMARLVEAVRPEARLVLVGDPDQLASVEAGAVLADLVGGLAERDSGAVVALRTSHRFGAGIGRLAEAVRVGDADRVVALLAEGGEEVEWIDPGPTAAGAPPGAAAAQAPGPGTALLREVLLRHALDLREAAAAGDVETALAVLERHRLLCAHRQGPYGVQHWNRQVERWVAEATETPVGPGWGQEWYVGRPLLVTANDYGLHLFNGDTGVVVAGPEDPDGSTSQDQTAGRADRRGRGGPALRAVVAGVGDHLELSPSRLGDVDTMHAMTIHKSQGSQADEVTVLLPPEDSPLLSRELFYTAVTRARRRVRVVGTESAVRAAVERRARRATGLRQRLAGADTPAAEGPAVRTAGNPPATPTH</sequence>
<keyword evidence="3 11" id="KW-0227">DNA damage</keyword>
<evidence type="ECO:0000256" key="1">
    <source>
        <dbReference type="ARBA" id="ARBA00022722"/>
    </source>
</evidence>
<gene>
    <name evidence="11 15" type="primary">recD</name>
    <name evidence="15" type="ORF">V6R90_09225</name>
</gene>
<comment type="similarity">
    <text evidence="11">Belongs to the RecD family.</text>
</comment>
<proteinExistence type="inferred from homology"/>
<evidence type="ECO:0000256" key="8">
    <source>
        <dbReference type="ARBA" id="ARBA00023125"/>
    </source>
</evidence>
<comment type="caution">
    <text evidence="15">The sequence shown here is derived from an EMBL/GenBank/DDBJ whole genome shotgun (WGS) entry which is preliminary data.</text>
</comment>
<keyword evidence="10 11" id="KW-0413">Isomerase</keyword>
<comment type="function">
    <text evidence="11">A helicase/nuclease that prepares dsDNA breaks (DSB) for recombinational DNA repair. Binds to DSBs and unwinds DNA via a highly rapid and processive ATP-dependent bidirectional helicase activity. Unwinds dsDNA until it encounters a Chi (crossover hotspot instigator) sequence from the 3' direction. Cuts ssDNA a few nucleotides 3' to the Chi site. The properties and activities of the enzyme are changed at Chi. The Chi-altered holoenzyme produces a long 3'-ssDNA overhang and facilitates RecA-binding to the ssDNA for homologous DNA recombination and repair. Holoenzyme degrades any linearized DNA that is unable to undergo homologous recombination. In the holoenzyme this subunit has ssDNA-dependent ATPase and 5'-3' helicase activity. When added to pre-assembled RecBC greatly stimulates nuclease activity and augments holoenzyme processivity. Negatively regulates the RecA-loading ability of RecBCD.</text>
</comment>
<dbReference type="GO" id="GO:0008854">
    <property type="term" value="F:exodeoxyribonuclease V activity"/>
    <property type="evidence" value="ECO:0007669"/>
    <property type="project" value="UniProtKB-EC"/>
</dbReference>
<dbReference type="HAMAP" id="MF_01487">
    <property type="entry name" value="RecD"/>
    <property type="match status" value="1"/>
</dbReference>
<dbReference type="EC" id="5.6.2.3" evidence="11"/>
<keyword evidence="2 11" id="KW-0547">Nucleotide-binding</keyword>
<dbReference type="Pfam" id="PF13538">
    <property type="entry name" value="UvrD_C_2"/>
    <property type="match status" value="1"/>
</dbReference>
<evidence type="ECO:0000256" key="7">
    <source>
        <dbReference type="ARBA" id="ARBA00022840"/>
    </source>
</evidence>
<dbReference type="CDD" id="cd17933">
    <property type="entry name" value="DEXSc_RecD-like"/>
    <property type="match status" value="1"/>
</dbReference>
<dbReference type="InterPro" id="IPR006344">
    <property type="entry name" value="RecD"/>
</dbReference>
<dbReference type="PANTHER" id="PTHR43788">
    <property type="entry name" value="DNA2/NAM7 HELICASE FAMILY MEMBER"/>
    <property type="match status" value="1"/>
</dbReference>
<dbReference type="Gene3D" id="1.10.10.1020">
    <property type="entry name" value="RecBCD complex, subunit RecD, N-terminal domain"/>
    <property type="match status" value="1"/>
</dbReference>
<dbReference type="InterPro" id="IPR027785">
    <property type="entry name" value="UvrD-like_helicase_C"/>
</dbReference>
<feature type="binding site" evidence="11">
    <location>
        <begin position="187"/>
        <end position="194"/>
    </location>
    <ligand>
        <name>ATP</name>
        <dbReference type="ChEBI" id="CHEBI:30616"/>
    </ligand>
</feature>
<dbReference type="Pfam" id="PF21185">
    <property type="entry name" value="RecD_N"/>
    <property type="match status" value="1"/>
</dbReference>
<keyword evidence="5 11" id="KW-0347">Helicase</keyword>
<evidence type="ECO:0000256" key="12">
    <source>
        <dbReference type="SAM" id="MobiDB-lite"/>
    </source>
</evidence>
<dbReference type="NCBIfam" id="TIGR01447">
    <property type="entry name" value="recD"/>
    <property type="match status" value="1"/>
</dbReference>
<keyword evidence="8 11" id="KW-0238">DNA-binding</keyword>
<dbReference type="Proteomes" id="UP001482520">
    <property type="component" value="Unassembled WGS sequence"/>
</dbReference>
<feature type="domain" description="RecBCD enzyme subunit RecD N-terminal" evidence="14">
    <location>
        <begin position="29"/>
        <end position="109"/>
    </location>
</feature>
<feature type="domain" description="UvrD-like helicase C-terminal" evidence="13">
    <location>
        <begin position="563"/>
        <end position="609"/>
    </location>
</feature>
<comment type="subunit">
    <text evidence="11">Heterotrimer of RecB, RecC and RecD. All subunits contribute to DNA-binding.</text>
</comment>
<dbReference type="Pfam" id="PF13245">
    <property type="entry name" value="AAA_19"/>
    <property type="match status" value="1"/>
</dbReference>
<dbReference type="PANTHER" id="PTHR43788:SF6">
    <property type="entry name" value="DNA HELICASE B"/>
    <property type="match status" value="1"/>
</dbReference>
<dbReference type="CDD" id="cd18809">
    <property type="entry name" value="SF1_C_RecD"/>
    <property type="match status" value="1"/>
</dbReference>
<keyword evidence="16" id="KW-1185">Reference proteome</keyword>
<evidence type="ECO:0000256" key="2">
    <source>
        <dbReference type="ARBA" id="ARBA00022741"/>
    </source>
</evidence>
<dbReference type="SUPFAM" id="SSF52540">
    <property type="entry name" value="P-loop containing nucleoside triphosphate hydrolases"/>
    <property type="match status" value="2"/>
</dbReference>
<evidence type="ECO:0000256" key="11">
    <source>
        <dbReference type="HAMAP-Rule" id="MF_01487"/>
    </source>
</evidence>
<dbReference type="InterPro" id="IPR050534">
    <property type="entry name" value="Coronavir_polyprotein_1ab"/>
</dbReference>